<dbReference type="AlphaFoldDB" id="H8FY73"/>
<organism evidence="1 2">
    <name type="scientific">Magnetospirillum molischianum DSM 120</name>
    <dbReference type="NCBI Taxonomy" id="1150626"/>
    <lineage>
        <taxon>Bacteria</taxon>
        <taxon>Pseudomonadati</taxon>
        <taxon>Pseudomonadota</taxon>
        <taxon>Alphaproteobacteria</taxon>
        <taxon>Rhodospirillales</taxon>
        <taxon>Rhodospirillaceae</taxon>
        <taxon>Magnetospirillum</taxon>
    </lineage>
</organism>
<evidence type="ECO:0000313" key="1">
    <source>
        <dbReference type="EMBL" id="CCG43311.1"/>
    </source>
</evidence>
<reference evidence="1 2" key="1">
    <citation type="journal article" date="2012" name="J. Bacteriol.">
        <title>Draft Genome Sequence of the Purple Photosynthetic Bacterium Phaeospirillum molischianum DSM120, a Particularly Versatile Bacterium.</title>
        <authorList>
            <person name="Duquesne K."/>
            <person name="Prima V."/>
            <person name="Ji B."/>
            <person name="Rouy Z."/>
            <person name="Medigue C."/>
            <person name="Talla E."/>
            <person name="Sturgis J.N."/>
        </authorList>
    </citation>
    <scope>NUCLEOTIDE SEQUENCE [LARGE SCALE GENOMIC DNA]</scope>
    <source>
        <strain evidence="2">DSM120</strain>
    </source>
</reference>
<accession>H8FY73</accession>
<keyword evidence="2" id="KW-1185">Reference proteome</keyword>
<proteinExistence type="predicted"/>
<protein>
    <submittedName>
        <fullName evidence="1">Uncharacterized protein</fullName>
    </submittedName>
</protein>
<dbReference type="STRING" id="1150626.PHAMO_80102"/>
<sequence>MEERVPGPVLTCLRPHEGSKTNQGGLKEDHLCVTLAILHLQGELVSFEQSADYDGVVGKNQLNPLPLQILQVKLVAPDGSAEGPARLVALLRKGKRGALGHDLSPFARFASFRLV</sequence>
<gene>
    <name evidence="1" type="ORF">PHAMO_80102</name>
</gene>
<dbReference type="Proteomes" id="UP000004169">
    <property type="component" value="Unassembled WGS sequence"/>
</dbReference>
<dbReference type="EMBL" id="CAHP01000060">
    <property type="protein sequence ID" value="CCG43311.1"/>
    <property type="molecule type" value="Genomic_DNA"/>
</dbReference>
<comment type="caution">
    <text evidence="1">The sequence shown here is derived from an EMBL/GenBank/DDBJ whole genome shotgun (WGS) entry which is preliminary data.</text>
</comment>
<name>H8FY73_MAGML</name>
<evidence type="ECO:0000313" key="2">
    <source>
        <dbReference type="Proteomes" id="UP000004169"/>
    </source>
</evidence>